<dbReference type="RefSeq" id="WP_092701205.1">
    <property type="nucleotide sequence ID" value="NZ_FOSR01000002.1"/>
</dbReference>
<evidence type="ECO:0000259" key="20">
    <source>
        <dbReference type="Pfam" id="PF14824"/>
    </source>
</evidence>
<keyword evidence="11 15" id="KW-0511">Multifunctional enzyme</keyword>
<keyword evidence="6 15" id="KW-0949">S-adenosyl-L-methionine</keyword>
<keyword evidence="10 15" id="KW-0627">Porphyrin biosynthesis</keyword>
<dbReference type="NCBIfam" id="NF004790">
    <property type="entry name" value="PRK06136.1"/>
    <property type="match status" value="1"/>
</dbReference>
<feature type="binding site" evidence="15">
    <location>
        <begin position="302"/>
        <end position="304"/>
    </location>
    <ligand>
        <name>S-adenosyl-L-methionine</name>
        <dbReference type="ChEBI" id="CHEBI:59789"/>
    </ligand>
</feature>
<feature type="binding site" evidence="15">
    <location>
        <position position="307"/>
    </location>
    <ligand>
        <name>S-adenosyl-L-methionine</name>
        <dbReference type="ChEBI" id="CHEBI:59789"/>
    </ligand>
</feature>
<keyword evidence="9 15" id="KW-0456">Lyase</keyword>
<feature type="domain" description="Sirohaem synthase dimerisation" evidence="19">
    <location>
        <begin position="150"/>
        <end position="207"/>
    </location>
</feature>
<comment type="pathway">
    <text evidence="1 15">Porphyrin-containing compound metabolism; siroheme biosynthesis; sirohydrochlorin from precorrin-2: step 1/1.</text>
</comment>
<dbReference type="HAMAP" id="MF_01646">
    <property type="entry name" value="Siroheme_synth"/>
    <property type="match status" value="1"/>
</dbReference>
<dbReference type="Pfam" id="PF14824">
    <property type="entry name" value="Sirohm_synth_M"/>
    <property type="match status" value="1"/>
</dbReference>
<feature type="active site" description="Proton acceptor" evidence="15 16">
    <location>
        <position position="249"/>
    </location>
</feature>
<dbReference type="InterPro" id="IPR019478">
    <property type="entry name" value="Sirohaem_synthase_dimer_dom"/>
</dbReference>
<dbReference type="UniPathway" id="UPA00262">
    <property type="reaction ID" value="UER00211"/>
</dbReference>
<feature type="region of interest" description="Precorrin-2 dehydrogenase / sirohydrochlorin ferrochelatase" evidence="15">
    <location>
        <begin position="1"/>
        <end position="203"/>
    </location>
</feature>
<dbReference type="FunFam" id="3.40.1010.10:FF:000001">
    <property type="entry name" value="Siroheme synthase"/>
    <property type="match status" value="1"/>
</dbReference>
<keyword evidence="8 15" id="KW-0520">NAD</keyword>
<evidence type="ECO:0000256" key="9">
    <source>
        <dbReference type="ARBA" id="ARBA00023239"/>
    </source>
</evidence>
<comment type="function">
    <text evidence="15">Multifunctional enzyme that catalyzes the SAM-dependent methylations of uroporphyrinogen III at position C-2 and C-7 to form precorrin-2 via precorrin-1. Then it catalyzes the NAD-dependent ring dehydrogenation of precorrin-2 to yield sirohydrochlorin. Finally, it catalyzes the ferrochelation of sirohydrochlorin to yield siroheme.</text>
</comment>
<dbReference type="EC" id="1.3.1.76" evidence="15"/>
<comment type="pathway">
    <text evidence="14 15">Cofactor biosynthesis; adenosylcobalamin biosynthesis; precorrin-2 from uroporphyrinogen III: step 1/1.</text>
</comment>
<evidence type="ECO:0000313" key="21">
    <source>
        <dbReference type="EMBL" id="SFK35671.1"/>
    </source>
</evidence>
<feature type="binding site" evidence="15">
    <location>
        <begin position="43"/>
        <end position="44"/>
    </location>
    <ligand>
        <name>NAD(+)</name>
        <dbReference type="ChEBI" id="CHEBI:57540"/>
    </ligand>
</feature>
<dbReference type="NCBIfam" id="TIGR01469">
    <property type="entry name" value="cobA_cysG_Cterm"/>
    <property type="match status" value="1"/>
</dbReference>
<evidence type="ECO:0000256" key="7">
    <source>
        <dbReference type="ARBA" id="ARBA00023002"/>
    </source>
</evidence>
<dbReference type="UniPathway" id="UPA00148">
    <property type="reaction ID" value="UER00211"/>
</dbReference>
<dbReference type="InterPro" id="IPR006367">
    <property type="entry name" value="Sirohaem_synthase_N"/>
</dbReference>
<evidence type="ECO:0000256" key="15">
    <source>
        <dbReference type="HAMAP-Rule" id="MF_01646"/>
    </source>
</evidence>
<evidence type="ECO:0000256" key="8">
    <source>
        <dbReference type="ARBA" id="ARBA00023027"/>
    </source>
</evidence>
<dbReference type="EC" id="2.1.1.107" evidence="15"/>
<evidence type="ECO:0000256" key="3">
    <source>
        <dbReference type="ARBA" id="ARBA00022573"/>
    </source>
</evidence>
<dbReference type="Proteomes" id="UP000198725">
    <property type="component" value="Unassembled WGS sequence"/>
</dbReference>
<evidence type="ECO:0000256" key="11">
    <source>
        <dbReference type="ARBA" id="ARBA00023268"/>
    </source>
</evidence>
<evidence type="ECO:0000256" key="6">
    <source>
        <dbReference type="ARBA" id="ARBA00022691"/>
    </source>
</evidence>
<name>A0A1I3YWT5_9GAMM</name>
<comment type="catalytic activity">
    <reaction evidence="15">
        <text>uroporphyrinogen III + 2 S-adenosyl-L-methionine = precorrin-2 + 2 S-adenosyl-L-homocysteine + H(+)</text>
        <dbReference type="Rhea" id="RHEA:32459"/>
        <dbReference type="ChEBI" id="CHEBI:15378"/>
        <dbReference type="ChEBI" id="CHEBI:57308"/>
        <dbReference type="ChEBI" id="CHEBI:57856"/>
        <dbReference type="ChEBI" id="CHEBI:58827"/>
        <dbReference type="ChEBI" id="CHEBI:59789"/>
        <dbReference type="EC" id="2.1.1.107"/>
    </reaction>
</comment>
<comment type="pathway">
    <text evidence="12 15">Porphyrin-containing compound metabolism; siroheme biosynthesis; precorrin-2 from uroporphyrinogen III: step 1/1.</text>
</comment>
<reference evidence="22" key="1">
    <citation type="submission" date="2016-10" db="EMBL/GenBank/DDBJ databases">
        <authorList>
            <person name="Varghese N."/>
            <person name="Submissions S."/>
        </authorList>
    </citation>
    <scope>NUCLEOTIDE SEQUENCE [LARGE SCALE GENOMIC DNA]</scope>
    <source>
        <strain evidence="22">MO64</strain>
    </source>
</reference>
<proteinExistence type="inferred from homology"/>
<dbReference type="InterPro" id="IPR006366">
    <property type="entry name" value="CobA/CysG_C"/>
</dbReference>
<dbReference type="NCBIfam" id="NF007922">
    <property type="entry name" value="PRK10637.1"/>
    <property type="match status" value="1"/>
</dbReference>
<accession>A0A1I3YWT5</accession>
<dbReference type="NCBIfam" id="TIGR01470">
    <property type="entry name" value="cysG_Nterm"/>
    <property type="match status" value="1"/>
</dbReference>
<dbReference type="InterPro" id="IPR014777">
    <property type="entry name" value="4pyrrole_Mease_sub1"/>
</dbReference>
<dbReference type="SUPFAM" id="SSF75615">
    <property type="entry name" value="Siroheme synthase middle domains-like"/>
    <property type="match status" value="1"/>
</dbReference>
<feature type="active site" description="Proton donor" evidence="15 16">
    <location>
        <position position="271"/>
    </location>
</feature>
<comment type="similarity">
    <text evidence="15">In the C-terminal section; belongs to the precorrin methyltransferase family.</text>
</comment>
<dbReference type="Gene3D" id="3.30.950.10">
    <property type="entry name" value="Methyltransferase, Cobalt-precorrin-4 Transmethylase, Domain 2"/>
    <property type="match status" value="1"/>
</dbReference>
<gene>
    <name evidence="15" type="primary">cysG</name>
    <name evidence="21" type="ORF">SAMN05192579_10259</name>
</gene>
<dbReference type="GO" id="GO:0032259">
    <property type="term" value="P:methylation"/>
    <property type="evidence" value="ECO:0007669"/>
    <property type="project" value="UniProtKB-KW"/>
</dbReference>
<dbReference type="PROSITE" id="PS00839">
    <property type="entry name" value="SUMT_1"/>
    <property type="match status" value="1"/>
</dbReference>
<dbReference type="Pfam" id="PF10414">
    <property type="entry name" value="CysG_dimeriser"/>
    <property type="match status" value="1"/>
</dbReference>
<feature type="binding site" evidence="15">
    <location>
        <position position="384"/>
    </location>
    <ligand>
        <name>S-adenosyl-L-methionine</name>
        <dbReference type="ChEBI" id="CHEBI:59789"/>
    </ligand>
</feature>
<dbReference type="GO" id="GO:0051266">
    <property type="term" value="F:sirohydrochlorin ferrochelatase activity"/>
    <property type="evidence" value="ECO:0007669"/>
    <property type="project" value="UniProtKB-EC"/>
</dbReference>
<dbReference type="PANTHER" id="PTHR45790">
    <property type="entry name" value="SIROHEME SYNTHASE-RELATED"/>
    <property type="match status" value="1"/>
</dbReference>
<dbReference type="GO" id="GO:0004851">
    <property type="term" value="F:uroporphyrin-III C-methyltransferase activity"/>
    <property type="evidence" value="ECO:0007669"/>
    <property type="project" value="UniProtKB-UniRule"/>
</dbReference>
<dbReference type="Gene3D" id="3.30.160.110">
    <property type="entry name" value="Siroheme synthase, domain 2"/>
    <property type="match status" value="1"/>
</dbReference>
<feature type="domain" description="Siroheme synthase central" evidence="20">
    <location>
        <begin position="121"/>
        <end position="145"/>
    </location>
</feature>
<dbReference type="GO" id="GO:0019354">
    <property type="term" value="P:siroheme biosynthetic process"/>
    <property type="evidence" value="ECO:0007669"/>
    <property type="project" value="UniProtKB-UniRule"/>
</dbReference>
<evidence type="ECO:0000256" key="13">
    <source>
        <dbReference type="ARBA" id="ARBA00047561"/>
    </source>
</evidence>
<comment type="similarity">
    <text evidence="2 17">Belongs to the precorrin methyltransferase family.</text>
</comment>
<dbReference type="InterPro" id="IPR012409">
    <property type="entry name" value="Sirohaem_synth"/>
</dbReference>
<evidence type="ECO:0000256" key="2">
    <source>
        <dbReference type="ARBA" id="ARBA00005879"/>
    </source>
</evidence>
<dbReference type="GO" id="GO:0043115">
    <property type="term" value="F:precorrin-2 dehydrogenase activity"/>
    <property type="evidence" value="ECO:0007669"/>
    <property type="project" value="UniProtKB-UniRule"/>
</dbReference>
<feature type="binding site" evidence="15">
    <location>
        <position position="413"/>
    </location>
    <ligand>
        <name>S-adenosyl-L-methionine</name>
        <dbReference type="ChEBI" id="CHEBI:59789"/>
    </ligand>
</feature>
<dbReference type="FunFam" id="3.30.950.10:FF:000001">
    <property type="entry name" value="Siroheme synthase"/>
    <property type="match status" value="1"/>
</dbReference>
<dbReference type="GO" id="GO:0051287">
    <property type="term" value="F:NAD binding"/>
    <property type="evidence" value="ECO:0007669"/>
    <property type="project" value="InterPro"/>
</dbReference>
<feature type="region of interest" description="Uroporphyrinogen-III C-methyltransferase" evidence="15">
    <location>
        <begin position="217"/>
        <end position="483"/>
    </location>
</feature>
<dbReference type="InterPro" id="IPR000878">
    <property type="entry name" value="4pyrrol_Mease"/>
</dbReference>
<evidence type="ECO:0000259" key="18">
    <source>
        <dbReference type="Pfam" id="PF00590"/>
    </source>
</evidence>
<dbReference type="InterPro" id="IPR036291">
    <property type="entry name" value="NAD(P)-bd_dom_sf"/>
</dbReference>
<dbReference type="Pfam" id="PF13241">
    <property type="entry name" value="NAD_binding_7"/>
    <property type="match status" value="1"/>
</dbReference>
<dbReference type="CDD" id="cd11642">
    <property type="entry name" value="SUMT"/>
    <property type="match status" value="1"/>
</dbReference>
<dbReference type="InterPro" id="IPR037115">
    <property type="entry name" value="Sirohaem_synt_dimer_dom_sf"/>
</dbReference>
<dbReference type="InterPro" id="IPR050161">
    <property type="entry name" value="Siro_Cobalamin_biosynth"/>
</dbReference>
<comment type="caution">
    <text evidence="15">Lacks conserved residue(s) required for the propagation of feature annotation.</text>
</comment>
<keyword evidence="22" id="KW-1185">Reference proteome</keyword>
<keyword evidence="5 15" id="KW-0808">Transferase</keyword>
<dbReference type="InterPro" id="IPR028281">
    <property type="entry name" value="Sirohaem_synthase_central"/>
</dbReference>
<evidence type="ECO:0000256" key="16">
    <source>
        <dbReference type="PIRSR" id="PIRSR036426-1"/>
    </source>
</evidence>
<feature type="domain" description="Tetrapyrrole methylase" evidence="18">
    <location>
        <begin position="219"/>
        <end position="428"/>
    </location>
</feature>
<keyword evidence="4 15" id="KW-0489">Methyltransferase</keyword>
<evidence type="ECO:0000256" key="17">
    <source>
        <dbReference type="RuleBase" id="RU003960"/>
    </source>
</evidence>
<comment type="catalytic activity">
    <reaction evidence="15">
        <text>siroheme + 2 H(+) = sirohydrochlorin + Fe(2+)</text>
        <dbReference type="Rhea" id="RHEA:24360"/>
        <dbReference type="ChEBI" id="CHEBI:15378"/>
        <dbReference type="ChEBI" id="CHEBI:29033"/>
        <dbReference type="ChEBI" id="CHEBI:58351"/>
        <dbReference type="ChEBI" id="CHEBI:60052"/>
        <dbReference type="EC" id="4.99.1.4"/>
    </reaction>
</comment>
<evidence type="ECO:0000256" key="5">
    <source>
        <dbReference type="ARBA" id="ARBA00022679"/>
    </source>
</evidence>
<feature type="binding site" evidence="15">
    <location>
        <begin position="22"/>
        <end position="23"/>
    </location>
    <ligand>
        <name>NAD(+)</name>
        <dbReference type="ChEBI" id="CHEBI:57540"/>
    </ligand>
</feature>
<feature type="binding site" evidence="15">
    <location>
        <position position="226"/>
    </location>
    <ligand>
        <name>S-adenosyl-L-methionine</name>
        <dbReference type="ChEBI" id="CHEBI:59789"/>
    </ligand>
</feature>
<sequence>MPLYPLFADLVDRPVLVVGGGVVAERKAEALLAAGARVRVGAPALTATLHEWVSQQRITYLPGRYRKEWQNGAWLVIAATGDPWLNARIAAEGTARRRLVNVVDDPALSSFQVPAVINRAPLQVAISTNGTAPVLARRLRERIESLLDPALGPLLQLAQRYRPHIRQRHPDMAHRRRFYDWLHDGPVRNLLRAAQPALAEHALQVALDAASTPAAVGSVVLVGAGPGDPGLLTLRALRALNEADVILHDALVSPAVLELARRDAARIAVGKRGGGTHTAQDAIHALLLEHARAGRRVVRLKGGDPFVFGRGGEELEFLQRHGIAFEVVPGITAAVACAAFAGVPLTHREHAQSVRMVTAHCRDSLDTLDWAALARERQTLAFYMGVGQLDTVSRKLITHGRAASTPFALVENGSLPQQRTLTGTLDELPALARQHAIAAPALLIIGEVAALAHRLHWHGELLESCRRPARSSHQPSAALADAA</sequence>
<dbReference type="SUPFAM" id="SSF51735">
    <property type="entry name" value="NAD(P)-binding Rossmann-fold domains"/>
    <property type="match status" value="1"/>
</dbReference>
<comment type="pathway">
    <text evidence="15">Porphyrin-containing compound metabolism; siroheme biosynthesis; siroheme from sirohydrochlorin: step 1/1.</text>
</comment>
<comment type="pathway">
    <text evidence="15">Cofactor biosynthesis; adenosylcobalamin biosynthesis; sirohydrochlorin from precorrin-2: step 1/1.</text>
</comment>
<comment type="similarity">
    <text evidence="15">In the N-terminal section; belongs to the precorrin-2 dehydrogenase / sirohydrochlorin ferrochelatase family.</text>
</comment>
<dbReference type="PROSITE" id="PS00840">
    <property type="entry name" value="SUMT_2"/>
    <property type="match status" value="1"/>
</dbReference>
<dbReference type="Gene3D" id="3.40.50.720">
    <property type="entry name" value="NAD(P)-binding Rossmann-like Domain"/>
    <property type="match status" value="1"/>
</dbReference>
<dbReference type="Gene3D" id="3.40.1010.10">
    <property type="entry name" value="Cobalt-precorrin-4 Transmethylase, Domain 1"/>
    <property type="match status" value="1"/>
</dbReference>
<dbReference type="Gene3D" id="1.10.8.210">
    <property type="entry name" value="Sirohaem synthase, dimerisation domain"/>
    <property type="match status" value="1"/>
</dbReference>
<protein>
    <recommendedName>
        <fullName evidence="15">Siroheme synthase</fullName>
    </recommendedName>
    <domain>
        <recommendedName>
            <fullName evidence="15">Uroporphyrinogen-III C-methyltransferase</fullName>
            <shortName evidence="15">Urogen III methylase</shortName>
            <ecNumber evidence="15">2.1.1.107</ecNumber>
        </recommendedName>
        <alternativeName>
            <fullName evidence="15">SUMT</fullName>
        </alternativeName>
        <alternativeName>
            <fullName evidence="15">Uroporphyrinogen III methylase</fullName>
            <shortName evidence="15">UROM</shortName>
        </alternativeName>
    </domain>
    <domain>
        <recommendedName>
            <fullName evidence="15">Precorrin-2 dehydrogenase</fullName>
            <ecNumber evidence="15">1.3.1.76</ecNumber>
        </recommendedName>
    </domain>
    <domain>
        <recommendedName>
            <fullName evidence="15">Sirohydrochlorin ferrochelatase</fullName>
            <ecNumber evidence="15">4.99.1.4</ecNumber>
        </recommendedName>
    </domain>
</protein>
<dbReference type="InterPro" id="IPR035996">
    <property type="entry name" value="4pyrrol_Methylase_sf"/>
</dbReference>
<evidence type="ECO:0000256" key="4">
    <source>
        <dbReference type="ARBA" id="ARBA00022603"/>
    </source>
</evidence>
<comment type="catalytic activity">
    <reaction evidence="13 15">
        <text>precorrin-2 + NAD(+) = sirohydrochlorin + NADH + 2 H(+)</text>
        <dbReference type="Rhea" id="RHEA:15613"/>
        <dbReference type="ChEBI" id="CHEBI:15378"/>
        <dbReference type="ChEBI" id="CHEBI:57540"/>
        <dbReference type="ChEBI" id="CHEBI:57945"/>
        <dbReference type="ChEBI" id="CHEBI:58351"/>
        <dbReference type="ChEBI" id="CHEBI:58827"/>
        <dbReference type="EC" id="1.3.1.76"/>
    </reaction>
</comment>
<evidence type="ECO:0000259" key="19">
    <source>
        <dbReference type="Pfam" id="PF10414"/>
    </source>
</evidence>
<evidence type="ECO:0000256" key="14">
    <source>
        <dbReference type="ARBA" id="ARBA00060548"/>
    </source>
</evidence>
<evidence type="ECO:0000256" key="12">
    <source>
        <dbReference type="ARBA" id="ARBA00025705"/>
    </source>
</evidence>
<dbReference type="PIRSF" id="PIRSF036426">
    <property type="entry name" value="Sirohaem_synth"/>
    <property type="match status" value="1"/>
</dbReference>
<dbReference type="InterPro" id="IPR014776">
    <property type="entry name" value="4pyrrole_Mease_sub2"/>
</dbReference>
<dbReference type="PANTHER" id="PTHR45790:SF1">
    <property type="entry name" value="SIROHEME SYNTHASE"/>
    <property type="match status" value="1"/>
</dbReference>
<evidence type="ECO:0000313" key="22">
    <source>
        <dbReference type="Proteomes" id="UP000198725"/>
    </source>
</evidence>
<feature type="binding site" evidence="15">
    <location>
        <begin position="332"/>
        <end position="333"/>
    </location>
    <ligand>
        <name>S-adenosyl-L-methionine</name>
        <dbReference type="ChEBI" id="CHEBI:59789"/>
    </ligand>
</feature>
<keyword evidence="3 15" id="KW-0169">Cobalamin biosynthesis</keyword>
<evidence type="ECO:0000256" key="10">
    <source>
        <dbReference type="ARBA" id="ARBA00023244"/>
    </source>
</evidence>
<dbReference type="GO" id="GO:0009236">
    <property type="term" value="P:cobalamin biosynthetic process"/>
    <property type="evidence" value="ECO:0007669"/>
    <property type="project" value="UniProtKB-UniRule"/>
</dbReference>
<dbReference type="EC" id="4.99.1.4" evidence="15"/>
<dbReference type="Pfam" id="PF00590">
    <property type="entry name" value="TP_methylase"/>
    <property type="match status" value="1"/>
</dbReference>
<organism evidence="21 22">
    <name type="scientific">Rhodanobacter glycinis</name>
    <dbReference type="NCBI Taxonomy" id="582702"/>
    <lineage>
        <taxon>Bacteria</taxon>
        <taxon>Pseudomonadati</taxon>
        <taxon>Pseudomonadota</taxon>
        <taxon>Gammaproteobacteria</taxon>
        <taxon>Lysobacterales</taxon>
        <taxon>Rhodanobacteraceae</taxon>
        <taxon>Rhodanobacter</taxon>
    </lineage>
</organism>
<dbReference type="AlphaFoldDB" id="A0A1I3YWT5"/>
<dbReference type="EMBL" id="FOSR01000002">
    <property type="protein sequence ID" value="SFK35671.1"/>
    <property type="molecule type" value="Genomic_DNA"/>
</dbReference>
<keyword evidence="7 15" id="KW-0560">Oxidoreductase</keyword>
<dbReference type="SUPFAM" id="SSF53790">
    <property type="entry name" value="Tetrapyrrole methylase"/>
    <property type="match status" value="1"/>
</dbReference>
<dbReference type="InterPro" id="IPR003043">
    <property type="entry name" value="Uropor_MeTrfase_CS"/>
</dbReference>
<evidence type="ECO:0000256" key="1">
    <source>
        <dbReference type="ARBA" id="ARBA00005010"/>
    </source>
</evidence>